<name>A0AC34F3Z0_9BILA</name>
<evidence type="ECO:0000313" key="1">
    <source>
        <dbReference type="Proteomes" id="UP000887579"/>
    </source>
</evidence>
<evidence type="ECO:0000313" key="2">
    <source>
        <dbReference type="WBParaSite" id="ES5_v2.g11567.t1"/>
    </source>
</evidence>
<dbReference type="Proteomes" id="UP000887579">
    <property type="component" value="Unplaced"/>
</dbReference>
<dbReference type="WBParaSite" id="ES5_v2.g11567.t1">
    <property type="protein sequence ID" value="ES5_v2.g11567.t1"/>
    <property type="gene ID" value="ES5_v2.g11567"/>
</dbReference>
<reference evidence="2" key="1">
    <citation type="submission" date="2022-11" db="UniProtKB">
        <authorList>
            <consortium name="WormBaseParasite"/>
        </authorList>
    </citation>
    <scope>IDENTIFICATION</scope>
</reference>
<accession>A0AC34F3Z0</accession>
<protein>
    <submittedName>
        <fullName evidence="2">Uncharacterized protein</fullName>
    </submittedName>
</protein>
<organism evidence="1 2">
    <name type="scientific">Panagrolaimus sp. ES5</name>
    <dbReference type="NCBI Taxonomy" id="591445"/>
    <lineage>
        <taxon>Eukaryota</taxon>
        <taxon>Metazoa</taxon>
        <taxon>Ecdysozoa</taxon>
        <taxon>Nematoda</taxon>
        <taxon>Chromadorea</taxon>
        <taxon>Rhabditida</taxon>
        <taxon>Tylenchina</taxon>
        <taxon>Panagrolaimomorpha</taxon>
        <taxon>Panagrolaimoidea</taxon>
        <taxon>Panagrolaimidae</taxon>
        <taxon>Panagrolaimus</taxon>
    </lineage>
</organism>
<proteinExistence type="predicted"/>
<sequence>MTHAEENKNEKLPHGVITIKPPPRFGMFGSMLIRLGLACLLLAAGVLAVYYSIEVHSDSKSDEGKTPIEKTYFTLNRTQYCLTGGILTRENHTGVDSDGNHIHETTKIKTQWAQIVDGKRLFFSVGIPNEHDWEKSYYVFPNYTVIATPGSCEKYNYGYDEFITYFGLENLFYIRSEQIVLDHEEEENEKDKVEKAAEKKEEKKDFINVNFFQGNPAANGAYKLSELTPFLGTGYMDSSNSMAIAWQLYFEEDLNANYTNYNQRYFEEFWFPEMKQGQPSLDVFSYPEHCRRRHGNNGIPILGYLFDSVSFNVSVENECQNTTAAATENESKTSVGTTSKSSGKKSEEHKKHRKRSKHKRSSKGSKKPKRSKLKQKKQKRVSISPEIVTDKSQLSEQTEQKPPEDALKKKLHSKESTDGDSSFCQE</sequence>